<evidence type="ECO:0000313" key="1">
    <source>
        <dbReference type="EMBL" id="KAI0093067.1"/>
    </source>
</evidence>
<gene>
    <name evidence="1" type="ORF">BDY19DRAFT_989745</name>
</gene>
<comment type="caution">
    <text evidence="1">The sequence shown here is derived from an EMBL/GenBank/DDBJ whole genome shotgun (WGS) entry which is preliminary data.</text>
</comment>
<reference evidence="1" key="1">
    <citation type="journal article" date="2021" name="Environ. Microbiol.">
        <title>Gene family expansions and transcriptome signatures uncover fungal adaptations to wood decay.</title>
        <authorList>
            <person name="Hage H."/>
            <person name="Miyauchi S."/>
            <person name="Viragh M."/>
            <person name="Drula E."/>
            <person name="Min B."/>
            <person name="Chaduli D."/>
            <person name="Navarro D."/>
            <person name="Favel A."/>
            <person name="Norest M."/>
            <person name="Lesage-Meessen L."/>
            <person name="Balint B."/>
            <person name="Merenyi Z."/>
            <person name="de Eugenio L."/>
            <person name="Morin E."/>
            <person name="Martinez A.T."/>
            <person name="Baldrian P."/>
            <person name="Stursova M."/>
            <person name="Martinez M.J."/>
            <person name="Novotny C."/>
            <person name="Magnuson J.K."/>
            <person name="Spatafora J.W."/>
            <person name="Maurice S."/>
            <person name="Pangilinan J."/>
            <person name="Andreopoulos W."/>
            <person name="LaButti K."/>
            <person name="Hundley H."/>
            <person name="Na H."/>
            <person name="Kuo A."/>
            <person name="Barry K."/>
            <person name="Lipzen A."/>
            <person name="Henrissat B."/>
            <person name="Riley R."/>
            <person name="Ahrendt S."/>
            <person name="Nagy L.G."/>
            <person name="Grigoriev I.V."/>
            <person name="Martin F."/>
            <person name="Rosso M.N."/>
        </authorList>
    </citation>
    <scope>NUCLEOTIDE SEQUENCE</scope>
    <source>
        <strain evidence="1">CBS 384.51</strain>
    </source>
</reference>
<keyword evidence="2" id="KW-1185">Reference proteome</keyword>
<protein>
    <submittedName>
        <fullName evidence="1">Uncharacterized protein</fullName>
    </submittedName>
</protein>
<name>A0ACB8UF72_9APHY</name>
<evidence type="ECO:0000313" key="2">
    <source>
        <dbReference type="Proteomes" id="UP001055072"/>
    </source>
</evidence>
<proteinExistence type="predicted"/>
<accession>A0ACB8UF72</accession>
<sequence>MLAVAQACRLYPDVPLSNILEANPMQKFLRSFYDASAAMSRGRRHGLGCTIEWLDLEDKELNLSIFEDASRIGVLKCKIGATLDPRMEIHRSQEADEDVGGDSASASNSGSRSVRDEWATDREDDTQDDADGQAWSIIKLITIQPAGDVYEALDEVLPALSATLWVREQEEKRKQRCQADTAA</sequence>
<organism evidence="1 2">
    <name type="scientific">Irpex rosettiformis</name>
    <dbReference type="NCBI Taxonomy" id="378272"/>
    <lineage>
        <taxon>Eukaryota</taxon>
        <taxon>Fungi</taxon>
        <taxon>Dikarya</taxon>
        <taxon>Basidiomycota</taxon>
        <taxon>Agaricomycotina</taxon>
        <taxon>Agaricomycetes</taxon>
        <taxon>Polyporales</taxon>
        <taxon>Irpicaceae</taxon>
        <taxon>Irpex</taxon>
    </lineage>
</organism>
<dbReference type="Proteomes" id="UP001055072">
    <property type="component" value="Unassembled WGS sequence"/>
</dbReference>
<dbReference type="EMBL" id="MU274902">
    <property type="protein sequence ID" value="KAI0093067.1"/>
    <property type="molecule type" value="Genomic_DNA"/>
</dbReference>